<evidence type="ECO:0000256" key="1">
    <source>
        <dbReference type="ARBA" id="ARBA00002633"/>
    </source>
</evidence>
<keyword evidence="4 6" id="KW-0687">Ribonucleoprotein</keyword>
<dbReference type="GO" id="GO:0005840">
    <property type="term" value="C:ribosome"/>
    <property type="evidence" value="ECO:0007669"/>
    <property type="project" value="UniProtKB-KW"/>
</dbReference>
<dbReference type="InterPro" id="IPR022973">
    <property type="entry name" value="Ribosomal_uL10_bac"/>
</dbReference>
<keyword evidence="8" id="KW-1185">Reference proteome</keyword>
<evidence type="ECO:0000256" key="3">
    <source>
        <dbReference type="ARBA" id="ARBA00022980"/>
    </source>
</evidence>
<dbReference type="Proteomes" id="UP000464954">
    <property type="component" value="Chromosome"/>
</dbReference>
<dbReference type="AlphaFoldDB" id="A0A6P1M786"/>
<comment type="similarity">
    <text evidence="2 6">Belongs to the universal ribosomal protein uL10 family.</text>
</comment>
<dbReference type="GO" id="GO:0006412">
    <property type="term" value="P:translation"/>
    <property type="evidence" value="ECO:0007669"/>
    <property type="project" value="UniProtKB-UniRule"/>
</dbReference>
<sequence length="174" mass="18907">MSTEGKNLRPEKKAMYNEVQEHVSGALYMILADYTGMSMPETTEFKKQLRGAEAKVKIVKNSMLQRLCEDFGQVTGPTAMVFGEGDVVEVAKILKKFSAQKEKPVLKGGMLEGSVLSAEDVAALAKLPGKKELQAKLVGTLAAPMTQVVGVMNQKVCSLLYVLNAVREKKEQAA</sequence>
<dbReference type="InterPro" id="IPR043141">
    <property type="entry name" value="Ribosomal_uL10-like_sf"/>
</dbReference>
<evidence type="ECO:0000256" key="4">
    <source>
        <dbReference type="ARBA" id="ARBA00023274"/>
    </source>
</evidence>
<gene>
    <name evidence="6 7" type="primary">rplJ</name>
    <name evidence="7" type="ORF">GT409_02850</name>
</gene>
<dbReference type="InterPro" id="IPR047865">
    <property type="entry name" value="Ribosomal_uL10_bac_type"/>
</dbReference>
<dbReference type="PANTHER" id="PTHR11560">
    <property type="entry name" value="39S RIBOSOMAL PROTEIN L10, MITOCHONDRIAL"/>
    <property type="match status" value="1"/>
</dbReference>
<dbReference type="EMBL" id="CP047593">
    <property type="protein sequence ID" value="QHI68434.1"/>
    <property type="molecule type" value="Genomic_DNA"/>
</dbReference>
<dbReference type="NCBIfam" id="NF000955">
    <property type="entry name" value="PRK00099.1-1"/>
    <property type="match status" value="1"/>
</dbReference>
<dbReference type="Gene3D" id="3.30.70.1730">
    <property type="match status" value="1"/>
</dbReference>
<dbReference type="RefSeq" id="WP_160626751.1">
    <property type="nucleotide sequence ID" value="NZ_CP047593.1"/>
</dbReference>
<keyword evidence="3 6" id="KW-0689">Ribosomal protein</keyword>
<evidence type="ECO:0000313" key="8">
    <source>
        <dbReference type="Proteomes" id="UP000464954"/>
    </source>
</evidence>
<proteinExistence type="inferred from homology"/>
<organism evidence="7 8">
    <name type="scientific">Tichowtungia aerotolerans</name>
    <dbReference type="NCBI Taxonomy" id="2697043"/>
    <lineage>
        <taxon>Bacteria</taxon>
        <taxon>Pseudomonadati</taxon>
        <taxon>Kiritimatiellota</taxon>
        <taxon>Tichowtungiia</taxon>
        <taxon>Tichowtungiales</taxon>
        <taxon>Tichowtungiaceae</taxon>
        <taxon>Tichowtungia</taxon>
    </lineage>
</organism>
<evidence type="ECO:0000256" key="6">
    <source>
        <dbReference type="HAMAP-Rule" id="MF_00362"/>
    </source>
</evidence>
<dbReference type="HAMAP" id="MF_00362">
    <property type="entry name" value="Ribosomal_uL10"/>
    <property type="match status" value="1"/>
</dbReference>
<dbReference type="Pfam" id="PF00466">
    <property type="entry name" value="Ribosomal_L10"/>
    <property type="match status" value="1"/>
</dbReference>
<dbReference type="GO" id="GO:0070180">
    <property type="term" value="F:large ribosomal subunit rRNA binding"/>
    <property type="evidence" value="ECO:0007669"/>
    <property type="project" value="UniProtKB-UniRule"/>
</dbReference>
<dbReference type="Gene3D" id="6.10.250.290">
    <property type="match status" value="1"/>
</dbReference>
<comment type="subunit">
    <text evidence="6">Part of the ribosomal stalk of the 50S ribosomal subunit. The N-terminus interacts with L11 and the large rRNA to form the base of the stalk. The C-terminus forms an elongated spine to which L12 dimers bind in a sequential fashion forming a multimeric L10(L12)X complex.</text>
</comment>
<evidence type="ECO:0000313" key="7">
    <source>
        <dbReference type="EMBL" id="QHI68434.1"/>
    </source>
</evidence>
<comment type="function">
    <text evidence="1 6">Forms part of the ribosomal stalk, playing a central role in the interaction of the ribosome with GTP-bound translation factors.</text>
</comment>
<keyword evidence="6" id="KW-0699">rRNA-binding</keyword>
<evidence type="ECO:0000256" key="5">
    <source>
        <dbReference type="ARBA" id="ARBA00035202"/>
    </source>
</evidence>
<dbReference type="CDD" id="cd05797">
    <property type="entry name" value="Ribosomal_L10"/>
    <property type="match status" value="1"/>
</dbReference>
<dbReference type="InterPro" id="IPR001790">
    <property type="entry name" value="Ribosomal_uL10"/>
</dbReference>
<accession>A0A6P1M786</accession>
<name>A0A6P1M786_9BACT</name>
<keyword evidence="6" id="KW-0694">RNA-binding</keyword>
<dbReference type="KEGG" id="taer:GT409_02850"/>
<protein>
    <recommendedName>
        <fullName evidence="5 6">Large ribosomal subunit protein uL10</fullName>
    </recommendedName>
</protein>
<dbReference type="GO" id="GO:1990904">
    <property type="term" value="C:ribonucleoprotein complex"/>
    <property type="evidence" value="ECO:0007669"/>
    <property type="project" value="UniProtKB-KW"/>
</dbReference>
<evidence type="ECO:0000256" key="2">
    <source>
        <dbReference type="ARBA" id="ARBA00008889"/>
    </source>
</evidence>
<dbReference type="SUPFAM" id="SSF160369">
    <property type="entry name" value="Ribosomal protein L10-like"/>
    <property type="match status" value="1"/>
</dbReference>
<reference evidence="7 8" key="1">
    <citation type="submission" date="2020-01" db="EMBL/GenBank/DDBJ databases">
        <title>Ponticoccus aerotolerans gen. nov., sp. nov., an anaerobic bacterium and proposal of Ponticoccusceae fam. nov., Ponticoccusles ord. nov. and Ponticoccuse classis nov. in the phylum Kiritimatiellaeota.</title>
        <authorList>
            <person name="Zhou L.Y."/>
            <person name="Du Z.J."/>
        </authorList>
    </citation>
    <scope>NUCLEOTIDE SEQUENCE [LARGE SCALE GENOMIC DNA]</scope>
    <source>
        <strain evidence="7 8">S-5007</strain>
    </source>
</reference>